<dbReference type="PANTHER" id="PTHR10788:SF94">
    <property type="entry name" value="ALPHA,ALPHA-TREHALOSE-PHOSPHATE SYNTHASE [UDP-FORMING] 5"/>
    <property type="match status" value="1"/>
</dbReference>
<dbReference type="InterPro" id="IPR001830">
    <property type="entry name" value="Glyco_trans_20"/>
</dbReference>
<dbReference type="Proteomes" id="UP000023152">
    <property type="component" value="Unassembled WGS sequence"/>
</dbReference>
<evidence type="ECO:0000313" key="2">
    <source>
        <dbReference type="Proteomes" id="UP000023152"/>
    </source>
</evidence>
<feature type="non-terminal residue" evidence="1">
    <location>
        <position position="1"/>
    </location>
</feature>
<dbReference type="Pfam" id="PF00982">
    <property type="entry name" value="Glyco_transf_20"/>
    <property type="match status" value="1"/>
</dbReference>
<name>X6NY61_RETFI</name>
<protein>
    <submittedName>
        <fullName evidence="1">Trehalose phosphate synthase</fullName>
    </submittedName>
</protein>
<dbReference type="SUPFAM" id="SSF56784">
    <property type="entry name" value="HAD-like"/>
    <property type="match status" value="1"/>
</dbReference>
<dbReference type="GO" id="GO:0004805">
    <property type="term" value="F:trehalose-phosphatase activity"/>
    <property type="evidence" value="ECO:0007669"/>
    <property type="project" value="TreeGrafter"/>
</dbReference>
<proteinExistence type="predicted"/>
<dbReference type="Pfam" id="PF02358">
    <property type="entry name" value="Trehalose_PPase"/>
    <property type="match status" value="1"/>
</dbReference>
<sequence>FFFFFFFKKKKKLTEFHNEFCKGILWPLLHYVMPTNNLKYGCKFEKLWKVFQNVNLQFAKKTAVAADADANAMIWFHNYHLLTAPYFLRKQAPKAFIGYFLHTVFPTSEVFRAFPTKVEILQGMLSSDLIGFHTFDYARHFVSSCHRILDLEFYTLPNDGTLVVHVAGRDVSLRIAHVGTRSAEILQECQTAQIQRYAQEFRDKLTGGDPHKRIIFTAGDYEIVRGLIFTIKGFARFLEEFPRAVESVVFVVLIRSPNSIQGGLPQFSVENDITEEIKKIEEKYNGKKLVHLWDEPPSCEQVYALCSITDVALFTTFWDGFNAMPYEWTAAQGANKVPGVLIVSDFMGCVRSLNGVIRINPWQSSEVSHAIYQALTMSNAAKQMQHTRRFGHVMNYTFERWALAFLDDLKKAGEAKASNEMVAIGMGSTFKWVCLPKHFTRIKDHESSLVRSFAQCKYRILLFDYGGTLVSDKNNWVIDDSHSQHNTLAPLQQQQQQHKSSPMIITHTFKNNQPTRSPIVDYLNELTELPNTYVCVISGQTRSQIQVALSEFPNVYCLAAEKGAFLRWKGDDTTWSERSKLGDHLSWQHLAMPVLQTYTERTDGSFVERKDTALVWHYHDSDPSYGDIQARELERYLNGLLVPFHNIIVQKYDHQRIVEILPKDINKGSAAVAIVRNSVPIQYQPQ</sequence>
<dbReference type="SUPFAM" id="SSF53756">
    <property type="entry name" value="UDP-Glycosyltransferase/glycogen phosphorylase"/>
    <property type="match status" value="1"/>
</dbReference>
<dbReference type="InterPro" id="IPR003337">
    <property type="entry name" value="Trehalose_PPase"/>
</dbReference>
<dbReference type="AlphaFoldDB" id="X6NY61"/>
<organism evidence="1 2">
    <name type="scientific">Reticulomyxa filosa</name>
    <dbReference type="NCBI Taxonomy" id="46433"/>
    <lineage>
        <taxon>Eukaryota</taxon>
        <taxon>Sar</taxon>
        <taxon>Rhizaria</taxon>
        <taxon>Retaria</taxon>
        <taxon>Foraminifera</taxon>
        <taxon>Monothalamids</taxon>
        <taxon>Reticulomyxidae</taxon>
        <taxon>Reticulomyxa</taxon>
    </lineage>
</organism>
<dbReference type="OrthoDB" id="755951at2759"/>
<dbReference type="InterPro" id="IPR036412">
    <property type="entry name" value="HAD-like_sf"/>
</dbReference>
<keyword evidence="2" id="KW-1185">Reference proteome</keyword>
<dbReference type="Gene3D" id="3.40.50.2000">
    <property type="entry name" value="Glycogen Phosphorylase B"/>
    <property type="match status" value="2"/>
</dbReference>
<dbReference type="EMBL" id="ASPP01005318">
    <property type="protein sequence ID" value="ETO30774.1"/>
    <property type="molecule type" value="Genomic_DNA"/>
</dbReference>
<accession>X6NY61</accession>
<dbReference type="GO" id="GO:0005829">
    <property type="term" value="C:cytosol"/>
    <property type="evidence" value="ECO:0007669"/>
    <property type="project" value="TreeGrafter"/>
</dbReference>
<evidence type="ECO:0000313" key="1">
    <source>
        <dbReference type="EMBL" id="ETO30774.1"/>
    </source>
</evidence>
<dbReference type="GO" id="GO:0005992">
    <property type="term" value="P:trehalose biosynthetic process"/>
    <property type="evidence" value="ECO:0007669"/>
    <property type="project" value="InterPro"/>
</dbReference>
<dbReference type="PANTHER" id="PTHR10788">
    <property type="entry name" value="TREHALOSE-6-PHOSPHATE SYNTHASE"/>
    <property type="match status" value="1"/>
</dbReference>
<reference evidence="1 2" key="1">
    <citation type="journal article" date="2013" name="Curr. Biol.">
        <title>The Genome of the Foraminiferan Reticulomyxa filosa.</title>
        <authorList>
            <person name="Glockner G."/>
            <person name="Hulsmann N."/>
            <person name="Schleicher M."/>
            <person name="Noegel A.A."/>
            <person name="Eichinger L."/>
            <person name="Gallinger C."/>
            <person name="Pawlowski J."/>
            <person name="Sierra R."/>
            <person name="Euteneuer U."/>
            <person name="Pillet L."/>
            <person name="Moustafa A."/>
            <person name="Platzer M."/>
            <person name="Groth M."/>
            <person name="Szafranski K."/>
            <person name="Schliwa M."/>
        </authorList>
    </citation>
    <scope>NUCLEOTIDE SEQUENCE [LARGE SCALE GENOMIC DNA]</scope>
</reference>
<dbReference type="OMA" id="DDGEWCF"/>
<comment type="caution">
    <text evidence="1">The sequence shown here is derived from an EMBL/GenBank/DDBJ whole genome shotgun (WGS) entry which is preliminary data.</text>
</comment>
<gene>
    <name evidence="1" type="ORF">RFI_06346</name>
</gene>